<gene>
    <name evidence="1" type="ORF">J2Z28_004847</name>
</gene>
<dbReference type="InterPro" id="IPR036206">
    <property type="entry name" value="ThiamineP_synth_sf"/>
</dbReference>
<keyword evidence="2" id="KW-1185">Reference proteome</keyword>
<evidence type="ECO:0000313" key="1">
    <source>
        <dbReference type="EMBL" id="MBP2248177.1"/>
    </source>
</evidence>
<evidence type="ECO:0000313" key="2">
    <source>
        <dbReference type="Proteomes" id="UP000810207"/>
    </source>
</evidence>
<dbReference type="Proteomes" id="UP000810207">
    <property type="component" value="Unassembled WGS sequence"/>
</dbReference>
<dbReference type="EMBL" id="JAGIKV010000021">
    <property type="protein sequence ID" value="MBP2248177.1"/>
    <property type="molecule type" value="Genomic_DNA"/>
</dbReference>
<comment type="caution">
    <text evidence="1">The sequence shown here is derived from an EMBL/GenBank/DDBJ whole genome shotgun (WGS) entry which is preliminary data.</text>
</comment>
<reference evidence="1 2" key="1">
    <citation type="submission" date="2021-03" db="EMBL/GenBank/DDBJ databases">
        <title>Genomic Encyclopedia of Type Strains, Phase IV (KMG-IV): sequencing the most valuable type-strain genomes for metagenomic binning, comparative biology and taxonomic classification.</title>
        <authorList>
            <person name="Goeker M."/>
        </authorList>
    </citation>
    <scope>NUCLEOTIDE SEQUENCE [LARGE SCALE GENOMIC DNA]</scope>
    <source>
        <strain evidence="1 2">DSM 21292</strain>
    </source>
</reference>
<dbReference type="CDD" id="cd00945">
    <property type="entry name" value="Aldolase_Class_I"/>
    <property type="match status" value="1"/>
</dbReference>
<proteinExistence type="predicted"/>
<protein>
    <submittedName>
        <fullName evidence="1">Uncharacterized protein</fullName>
    </submittedName>
</protein>
<dbReference type="SUPFAM" id="SSF51391">
    <property type="entry name" value="Thiamin phosphate synthase"/>
    <property type="match status" value="1"/>
</dbReference>
<dbReference type="RefSeq" id="WP_211084490.1">
    <property type="nucleotide sequence ID" value="NZ_CBCSLC010000015.1"/>
</dbReference>
<accession>A0ABS4S2A4</accession>
<sequence>MGKFKELLERKPLSLVVSLPENDIALARAAMEEGADALKVHYNVGHRASGNHFGPLDMYAEVFRAIRSEFGGPLGVVPSGSIDGARREDVEGLSGLGFDFYSIYAHHLPSFMLNDLGLDPTFAINEDYDASLVTSAAHFGFTALEASIVPGKEYGTPLSFADVLKYRRLVLQAQVPVLVPSQRKLVSEDVRVLRDTGVKAIMLGAVVTGNTEEQLRRAVNGFRNAVDSLNRSDYIS</sequence>
<organism evidence="1 2">
    <name type="scientific">Paenibacillus xylanexedens</name>
    <dbReference type="NCBI Taxonomy" id="528191"/>
    <lineage>
        <taxon>Bacteria</taxon>
        <taxon>Bacillati</taxon>
        <taxon>Bacillota</taxon>
        <taxon>Bacilli</taxon>
        <taxon>Bacillales</taxon>
        <taxon>Paenibacillaceae</taxon>
        <taxon>Paenibacillus</taxon>
    </lineage>
</organism>
<name>A0ABS4S2A4_PAEXY</name>